<keyword evidence="2" id="KW-0175">Coiled coil</keyword>
<feature type="domain" description="VOC" evidence="4">
    <location>
        <begin position="10"/>
        <end position="133"/>
    </location>
</feature>
<feature type="region of interest" description="Disordered" evidence="3">
    <location>
        <begin position="59"/>
        <end position="80"/>
    </location>
</feature>
<dbReference type="InterPro" id="IPR004360">
    <property type="entry name" value="Glyas_Fos-R_dOase_dom"/>
</dbReference>
<dbReference type="InterPro" id="IPR037523">
    <property type="entry name" value="VOC_core"/>
</dbReference>
<dbReference type="CDD" id="cd06587">
    <property type="entry name" value="VOC"/>
    <property type="match status" value="1"/>
</dbReference>
<dbReference type="PROSITE" id="PS51819">
    <property type="entry name" value="VOC"/>
    <property type="match status" value="1"/>
</dbReference>
<dbReference type="GO" id="GO:0004493">
    <property type="term" value="F:methylmalonyl-CoA epimerase activity"/>
    <property type="evidence" value="ECO:0007669"/>
    <property type="project" value="TreeGrafter"/>
</dbReference>
<protein>
    <submittedName>
        <fullName evidence="6">Catechol 2,3-dioxygenase-like lactoylglutathione lyase family enzyme</fullName>
    </submittedName>
</protein>
<keyword evidence="6" id="KW-0560">Oxidoreductase</keyword>
<dbReference type="AlphaFoldDB" id="A0A7W6ZCZ4"/>
<evidence type="ECO:0000259" key="4">
    <source>
        <dbReference type="PROSITE" id="PS51819"/>
    </source>
</evidence>
<comment type="caution">
    <text evidence="6">The sequence shown here is derived from an EMBL/GenBank/DDBJ whole genome shotgun (WGS) entry which is preliminary data.</text>
</comment>
<keyword evidence="1" id="KW-0479">Metal-binding</keyword>
<proteinExistence type="predicted"/>
<evidence type="ECO:0000256" key="3">
    <source>
        <dbReference type="SAM" id="MobiDB-lite"/>
    </source>
</evidence>
<dbReference type="Proteomes" id="UP000557344">
    <property type="component" value="Unassembled WGS sequence"/>
</dbReference>
<dbReference type="PANTHER" id="PTHR43048">
    <property type="entry name" value="METHYLMALONYL-COA EPIMERASE"/>
    <property type="match status" value="1"/>
</dbReference>
<dbReference type="EMBL" id="JACIHU010000001">
    <property type="protein sequence ID" value="MBB4477718.1"/>
    <property type="molecule type" value="Genomic_DNA"/>
</dbReference>
<name>A0A7W6ZCZ4_RHIET</name>
<dbReference type="EMBL" id="JACIID010000001">
    <property type="protein sequence ID" value="MBB4533550.1"/>
    <property type="molecule type" value="Genomic_DNA"/>
</dbReference>
<sequence>MAKNTMEEAMPGISMRYIVDDVDAAVEFYTRHLGFSVTLHPAPSFAILTRDGFRLLVSGTTGPGGASQAMPDGRKPEPGGWNRIQIEVADLEAEVATLRQAGARFRNDIVQGNGGKQILLDDPAGNPIELFEAPKR</sequence>
<gene>
    <name evidence="5" type="ORF">GGE46_000259</name>
    <name evidence="6" type="ORF">GGE57_000259</name>
</gene>
<feature type="coiled-coil region" evidence="2">
    <location>
        <begin position="81"/>
        <end position="108"/>
    </location>
</feature>
<dbReference type="InterPro" id="IPR029068">
    <property type="entry name" value="Glyas_Bleomycin-R_OHBP_Dase"/>
</dbReference>
<dbReference type="GO" id="GO:0046872">
    <property type="term" value="F:metal ion binding"/>
    <property type="evidence" value="ECO:0007669"/>
    <property type="project" value="UniProtKB-KW"/>
</dbReference>
<dbReference type="Pfam" id="PF00903">
    <property type="entry name" value="Glyoxalase"/>
    <property type="match status" value="1"/>
</dbReference>
<evidence type="ECO:0000313" key="7">
    <source>
        <dbReference type="Proteomes" id="UP000523431"/>
    </source>
</evidence>
<evidence type="ECO:0000256" key="1">
    <source>
        <dbReference type="ARBA" id="ARBA00022723"/>
    </source>
</evidence>
<dbReference type="GO" id="GO:0051213">
    <property type="term" value="F:dioxygenase activity"/>
    <property type="evidence" value="ECO:0007669"/>
    <property type="project" value="UniProtKB-KW"/>
</dbReference>
<evidence type="ECO:0000256" key="2">
    <source>
        <dbReference type="SAM" id="Coils"/>
    </source>
</evidence>
<dbReference type="Gene3D" id="3.10.180.10">
    <property type="entry name" value="2,3-Dihydroxybiphenyl 1,2-Dioxygenase, domain 1"/>
    <property type="match status" value="1"/>
</dbReference>
<keyword evidence="6" id="KW-0223">Dioxygenase</keyword>
<evidence type="ECO:0000313" key="6">
    <source>
        <dbReference type="EMBL" id="MBB4533550.1"/>
    </source>
</evidence>
<dbReference type="Proteomes" id="UP000523431">
    <property type="component" value="Unassembled WGS sequence"/>
</dbReference>
<reference evidence="7 8" key="1">
    <citation type="submission" date="2020-08" db="EMBL/GenBank/DDBJ databases">
        <title>Genomic Encyclopedia of Type Strains, Phase IV (KMG-V): Genome sequencing to study the core and pangenomes of soil and plant-associated prokaryotes.</title>
        <authorList>
            <person name="Whitman W."/>
        </authorList>
    </citation>
    <scope>NUCLEOTIDE SEQUENCE [LARGE SCALE GENOMIC DNA]</scope>
    <source>
        <strain evidence="5 8">SEMIA 471</strain>
        <strain evidence="6 7">SEMIA 489</strain>
    </source>
</reference>
<evidence type="ECO:0000313" key="8">
    <source>
        <dbReference type="Proteomes" id="UP000557344"/>
    </source>
</evidence>
<dbReference type="GO" id="GO:0046491">
    <property type="term" value="P:L-methylmalonyl-CoA metabolic process"/>
    <property type="evidence" value="ECO:0007669"/>
    <property type="project" value="TreeGrafter"/>
</dbReference>
<keyword evidence="6" id="KW-0456">Lyase</keyword>
<accession>A0A7W6ZCZ4</accession>
<evidence type="ECO:0000313" key="5">
    <source>
        <dbReference type="EMBL" id="MBB4477718.1"/>
    </source>
</evidence>
<dbReference type="GO" id="GO:0016829">
    <property type="term" value="F:lyase activity"/>
    <property type="evidence" value="ECO:0007669"/>
    <property type="project" value="UniProtKB-KW"/>
</dbReference>
<dbReference type="SUPFAM" id="SSF54593">
    <property type="entry name" value="Glyoxalase/Bleomycin resistance protein/Dihydroxybiphenyl dioxygenase"/>
    <property type="match status" value="1"/>
</dbReference>
<dbReference type="PANTHER" id="PTHR43048:SF3">
    <property type="entry name" value="METHYLMALONYL-COA EPIMERASE, MITOCHONDRIAL"/>
    <property type="match status" value="1"/>
</dbReference>
<organism evidence="6 7">
    <name type="scientific">Rhizobium etli</name>
    <dbReference type="NCBI Taxonomy" id="29449"/>
    <lineage>
        <taxon>Bacteria</taxon>
        <taxon>Pseudomonadati</taxon>
        <taxon>Pseudomonadota</taxon>
        <taxon>Alphaproteobacteria</taxon>
        <taxon>Hyphomicrobiales</taxon>
        <taxon>Rhizobiaceae</taxon>
        <taxon>Rhizobium/Agrobacterium group</taxon>
        <taxon>Rhizobium</taxon>
    </lineage>
</organism>
<dbReference type="InterPro" id="IPR051785">
    <property type="entry name" value="MMCE/EMCE_epimerase"/>
</dbReference>